<accession>A0ABM8IKI9</accession>
<protein>
    <recommendedName>
        <fullName evidence="3">Lipoprotein</fullName>
    </recommendedName>
</protein>
<proteinExistence type="predicted"/>
<name>A0ABM8IKI9_9BACE</name>
<organism evidence="1 2">
    <name type="scientific">Bacteroides sedimenti</name>
    <dbReference type="NCBI Taxonomy" id="2136147"/>
    <lineage>
        <taxon>Bacteria</taxon>
        <taxon>Pseudomonadati</taxon>
        <taxon>Bacteroidota</taxon>
        <taxon>Bacteroidia</taxon>
        <taxon>Bacteroidales</taxon>
        <taxon>Bacteroidaceae</taxon>
        <taxon>Bacteroides</taxon>
    </lineage>
</organism>
<evidence type="ECO:0000313" key="2">
    <source>
        <dbReference type="Proteomes" id="UP001496674"/>
    </source>
</evidence>
<keyword evidence="2" id="KW-1185">Reference proteome</keyword>
<sequence length="213" mass="24771">MKSAALENNINIITDKHKTYKMKKYFILVMLTISALGNCQSQVDLFNQFVKKFKENSFPITKDTFEKYDLYGNNICNITKQEFDFFVKNSNDKFWIYRLYSKKQPNYFNYVTGLKFSLAGNKDLVALIYFCSYLTDYTACISETILSIYDSKGNKKSSLPIAGGYGDTLSFSSKIHSLEKIEINYTKYFKKGEEKYTRSYSIQNDGTILQLKK</sequence>
<reference evidence="1 2" key="1">
    <citation type="submission" date="2023-04" db="EMBL/GenBank/DDBJ databases">
        <title>Draft genome sequence of acteroides sedimenti strain YN3PY1.</title>
        <authorList>
            <person name="Yoshida N."/>
        </authorList>
    </citation>
    <scope>NUCLEOTIDE SEQUENCE [LARGE SCALE GENOMIC DNA]</scope>
    <source>
        <strain evidence="1 2">YN3PY1</strain>
    </source>
</reference>
<evidence type="ECO:0008006" key="3">
    <source>
        <dbReference type="Google" id="ProtNLM"/>
    </source>
</evidence>
<dbReference type="EMBL" id="AP028055">
    <property type="protein sequence ID" value="BEH00161.1"/>
    <property type="molecule type" value="Genomic_DNA"/>
</dbReference>
<dbReference type="Proteomes" id="UP001496674">
    <property type="component" value="Chromosome"/>
</dbReference>
<evidence type="ECO:0000313" key="1">
    <source>
        <dbReference type="EMBL" id="BEH00161.1"/>
    </source>
</evidence>
<gene>
    <name evidence="1" type="ORF">BSYN_24250</name>
</gene>